<dbReference type="GO" id="GO:0003700">
    <property type="term" value="F:DNA-binding transcription factor activity"/>
    <property type="evidence" value="ECO:0007669"/>
    <property type="project" value="InterPro"/>
</dbReference>
<dbReference type="STRING" id="1293036.GCA_001315825_03041"/>
<gene>
    <name evidence="3" type="ORF">DFR87_00730</name>
</gene>
<evidence type="ECO:0000256" key="1">
    <source>
        <dbReference type="ARBA" id="ARBA00022473"/>
    </source>
</evidence>
<reference evidence="4" key="3">
    <citation type="submission" date="2020-03" db="EMBL/GenBank/DDBJ databases">
        <title>Sequencing and Assembly of Multiple Reported Metal-Biooxidizing Members of the Extremely Thermoacidophilic Archaeal Family Sulfolobaceae.</title>
        <authorList>
            <person name="Counts J.A."/>
            <person name="Kelly R.M."/>
        </authorList>
    </citation>
    <scope>NUCLEOTIDE SEQUENCE [LARGE SCALE GENOMIC DNA]</scope>
    <source>
        <strain evidence="4">HO1-1</strain>
    </source>
</reference>
<keyword evidence="1" id="KW-0217">Developmental protein</keyword>
<organism evidence="3 4">
    <name type="scientific">Metallosphaera hakonensis JCM 8857 = DSM 7519</name>
    <dbReference type="NCBI Taxonomy" id="1293036"/>
    <lineage>
        <taxon>Archaea</taxon>
        <taxon>Thermoproteota</taxon>
        <taxon>Thermoprotei</taxon>
        <taxon>Sulfolobales</taxon>
        <taxon>Sulfolobaceae</taxon>
        <taxon>Metallosphaera</taxon>
    </lineage>
</organism>
<sequence length="235" mass="26693">MKFLLVSDLHKSYKSFKGQDESVSVEWLLGILDETKPDFLLGAGDWGEGVTPEDISRIISKVQLLTVYGNHENFPLIKPHSLPDGKVVQRGGLKIAGVNGLIGEGKREYMIAPDDFVHTVKKIKRVGEVDVFLAHQPPYLPEVYPWMRDDGYGRMMSEAVELLKPKLFFNGHMTDGCYTYHEFPFGTRYLRVDSSQNFKCYGILDSETGEITVYEDGEVTFHLAIGERRWTHESS</sequence>
<name>A0A2U9IR07_9CREN</name>
<dbReference type="GeneID" id="36833822"/>
<evidence type="ECO:0000313" key="4">
    <source>
        <dbReference type="Proteomes" id="UP000247586"/>
    </source>
</evidence>
<dbReference type="GO" id="GO:0016787">
    <property type="term" value="F:hydrolase activity"/>
    <property type="evidence" value="ECO:0007669"/>
    <property type="project" value="InterPro"/>
</dbReference>
<reference evidence="3 4" key="1">
    <citation type="submission" date="2018-05" db="EMBL/GenBank/DDBJ databases">
        <title>Complete Genome Sequences of Extremely Thermoacidophilic, Metal-Mobilizing Type-Strain Members of the Archaeal Family Sulfolobaceae: Acidianus brierleyi DSM-1651T, Acidianus sulfidivorans DSM-18786T, Metallosphaera hakonensis DSM-7519T, and Metallosphaera prunae DSM-10039T.</title>
        <authorList>
            <person name="Counts J.A."/>
            <person name="Kelly R.M."/>
        </authorList>
    </citation>
    <scope>NUCLEOTIDE SEQUENCE [LARGE SCALE GENOMIC DNA]</scope>
    <source>
        <strain evidence="3 4">HO1-1</strain>
    </source>
</reference>
<dbReference type="OrthoDB" id="50367at2157"/>
<dbReference type="Proteomes" id="UP000247586">
    <property type="component" value="Chromosome"/>
</dbReference>
<keyword evidence="4" id="KW-1185">Reference proteome</keyword>
<dbReference type="EMBL" id="CP029287">
    <property type="protein sequence ID" value="AWR98478.1"/>
    <property type="molecule type" value="Genomic_DNA"/>
</dbReference>
<dbReference type="Pfam" id="PF00149">
    <property type="entry name" value="Metallophos"/>
    <property type="match status" value="1"/>
</dbReference>
<feature type="domain" description="Calcineurin-like phosphoesterase" evidence="2">
    <location>
        <begin position="1"/>
        <end position="172"/>
    </location>
</feature>
<dbReference type="PROSITE" id="PS00032">
    <property type="entry name" value="ANTENNAPEDIA"/>
    <property type="match status" value="1"/>
</dbReference>
<proteinExistence type="predicted"/>
<evidence type="ECO:0000259" key="2">
    <source>
        <dbReference type="Pfam" id="PF00149"/>
    </source>
</evidence>
<dbReference type="InterPro" id="IPR004843">
    <property type="entry name" value="Calcineurin-like_PHP"/>
</dbReference>
<dbReference type="RefSeq" id="WP_110368700.1">
    <property type="nucleotide sequence ID" value="NZ_CP029287.2"/>
</dbReference>
<reference evidence="4" key="2">
    <citation type="submission" date="2020-03" db="EMBL/GenBank/DDBJ databases">
        <title>Complete Genome Sequences of Extremely Thermoacidophilic, Metal-Mobilizing Type-Strain Members of the Archaeal Family Sulfolobaceae: Acidianus brierleyi DSM-1651T, Acidianus sulfidivorans DSM-18786T, Metallosphaera hakonensis DSM-7519T, and Metallosphaera prunae DSM-10039T.</title>
        <authorList>
            <person name="Counts J.A."/>
            <person name="Kelly R.M."/>
        </authorList>
    </citation>
    <scope>NUCLEOTIDE SEQUENCE [LARGE SCALE GENOMIC DNA]</scope>
    <source>
        <strain evidence="4">HO1-1</strain>
    </source>
</reference>
<dbReference type="GO" id="GO:0003677">
    <property type="term" value="F:DNA binding"/>
    <property type="evidence" value="ECO:0007669"/>
    <property type="project" value="InterPro"/>
</dbReference>
<dbReference type="Gene3D" id="3.60.21.10">
    <property type="match status" value="1"/>
</dbReference>
<dbReference type="KEGG" id="mhk:DFR87_00730"/>
<evidence type="ECO:0000313" key="3">
    <source>
        <dbReference type="EMBL" id="AWR98478.1"/>
    </source>
</evidence>
<accession>A0A2U9IR07</accession>
<protein>
    <submittedName>
        <fullName evidence="3">Metallophosphoesterase</fullName>
    </submittedName>
</protein>
<dbReference type="InterPro" id="IPR029052">
    <property type="entry name" value="Metallo-depent_PP-like"/>
</dbReference>
<dbReference type="SUPFAM" id="SSF56300">
    <property type="entry name" value="Metallo-dependent phosphatases"/>
    <property type="match status" value="1"/>
</dbReference>
<dbReference type="InterPro" id="IPR001827">
    <property type="entry name" value="Homeobox_Antennapedia_CS"/>
</dbReference>
<dbReference type="AlphaFoldDB" id="A0A2U9IR07"/>